<dbReference type="NCBIfam" id="TIGR00254">
    <property type="entry name" value="GGDEF"/>
    <property type="match status" value="1"/>
</dbReference>
<dbReference type="PROSITE" id="PS50887">
    <property type="entry name" value="GGDEF"/>
    <property type="match status" value="1"/>
</dbReference>
<dbReference type="Pfam" id="PF00990">
    <property type="entry name" value="GGDEF"/>
    <property type="match status" value="1"/>
</dbReference>
<evidence type="ECO:0000313" key="5">
    <source>
        <dbReference type="Proteomes" id="UP000194798"/>
    </source>
</evidence>
<evidence type="ECO:0000256" key="1">
    <source>
        <dbReference type="ARBA" id="ARBA00012528"/>
    </source>
</evidence>
<dbReference type="PANTHER" id="PTHR45138">
    <property type="entry name" value="REGULATORY COMPONENTS OF SENSORY TRANSDUCTION SYSTEM"/>
    <property type="match status" value="1"/>
</dbReference>
<dbReference type="Proteomes" id="UP000194798">
    <property type="component" value="Unassembled WGS sequence"/>
</dbReference>
<evidence type="ECO:0000313" key="4">
    <source>
        <dbReference type="EMBL" id="OUD12759.1"/>
    </source>
</evidence>
<feature type="non-terminal residue" evidence="4">
    <location>
        <position position="1"/>
    </location>
</feature>
<dbReference type="CDD" id="cd01949">
    <property type="entry name" value="GGDEF"/>
    <property type="match status" value="1"/>
</dbReference>
<dbReference type="InterPro" id="IPR043128">
    <property type="entry name" value="Rev_trsase/Diguanyl_cyclase"/>
</dbReference>
<reference evidence="4 5" key="1">
    <citation type="submission" date="2016-12" db="EMBL/GenBank/DDBJ databases">
        <title>Thioflexothrix psekupsii D3 genome sequencing and assembly.</title>
        <authorList>
            <person name="Fomenkov A."/>
            <person name="Vincze T."/>
            <person name="Grabovich M."/>
            <person name="Anton B.P."/>
            <person name="Dubinina G."/>
            <person name="Orlova M."/>
            <person name="Belousova E."/>
            <person name="Roberts R.J."/>
        </authorList>
    </citation>
    <scope>NUCLEOTIDE SEQUENCE [LARGE SCALE GENOMIC DNA]</scope>
    <source>
        <strain evidence="4">D3</strain>
    </source>
</reference>
<accession>A0A251X5S8</accession>
<dbReference type="Gene3D" id="3.30.70.270">
    <property type="match status" value="1"/>
</dbReference>
<comment type="caution">
    <text evidence="4">The sequence shown here is derived from an EMBL/GenBank/DDBJ whole genome shotgun (WGS) entry which is preliminary data.</text>
</comment>
<dbReference type="PANTHER" id="PTHR45138:SF9">
    <property type="entry name" value="DIGUANYLATE CYCLASE DGCM-RELATED"/>
    <property type="match status" value="1"/>
</dbReference>
<evidence type="ECO:0000259" key="3">
    <source>
        <dbReference type="PROSITE" id="PS50887"/>
    </source>
</evidence>
<dbReference type="SUPFAM" id="SSF55073">
    <property type="entry name" value="Nucleotide cyclase"/>
    <property type="match status" value="1"/>
</dbReference>
<dbReference type="InterPro" id="IPR050469">
    <property type="entry name" value="Diguanylate_Cyclase"/>
</dbReference>
<comment type="catalytic activity">
    <reaction evidence="2">
        <text>2 GTP = 3',3'-c-di-GMP + 2 diphosphate</text>
        <dbReference type="Rhea" id="RHEA:24898"/>
        <dbReference type="ChEBI" id="CHEBI:33019"/>
        <dbReference type="ChEBI" id="CHEBI:37565"/>
        <dbReference type="ChEBI" id="CHEBI:58805"/>
        <dbReference type="EC" id="2.7.7.65"/>
    </reaction>
</comment>
<evidence type="ECO:0000256" key="2">
    <source>
        <dbReference type="ARBA" id="ARBA00034247"/>
    </source>
</evidence>
<dbReference type="OrthoDB" id="9773156at2"/>
<dbReference type="EMBL" id="MSLT01000022">
    <property type="protein sequence ID" value="OUD12759.1"/>
    <property type="molecule type" value="Genomic_DNA"/>
</dbReference>
<name>A0A251X5S8_9GAMM</name>
<protein>
    <recommendedName>
        <fullName evidence="1">diguanylate cyclase</fullName>
        <ecNumber evidence="1">2.7.7.65</ecNumber>
    </recommendedName>
</protein>
<proteinExistence type="predicted"/>
<keyword evidence="5" id="KW-1185">Reference proteome</keyword>
<dbReference type="InterPro" id="IPR000160">
    <property type="entry name" value="GGDEF_dom"/>
</dbReference>
<feature type="domain" description="GGDEF" evidence="3">
    <location>
        <begin position="1"/>
        <end position="109"/>
    </location>
</feature>
<dbReference type="InterPro" id="IPR029787">
    <property type="entry name" value="Nucleotide_cyclase"/>
</dbReference>
<sequence length="109" mass="11921">IGDKVLIRMTDIIHEVIRPTDVLARWGGDEFVILMGADSKVAFASAERIRIALSERTVFNDLGIQASMTVSMGVSSVRDDDELKSVVQRADAALYQSKGSGKNRVVILE</sequence>
<dbReference type="GO" id="GO:0052621">
    <property type="term" value="F:diguanylate cyclase activity"/>
    <property type="evidence" value="ECO:0007669"/>
    <property type="project" value="UniProtKB-EC"/>
</dbReference>
<dbReference type="AlphaFoldDB" id="A0A251X5S8"/>
<dbReference type="EC" id="2.7.7.65" evidence="1"/>
<dbReference type="SMART" id="SM00267">
    <property type="entry name" value="GGDEF"/>
    <property type="match status" value="1"/>
</dbReference>
<organism evidence="4 5">
    <name type="scientific">Thioflexithrix psekupsensis</name>
    <dbReference type="NCBI Taxonomy" id="1570016"/>
    <lineage>
        <taxon>Bacteria</taxon>
        <taxon>Pseudomonadati</taxon>
        <taxon>Pseudomonadota</taxon>
        <taxon>Gammaproteobacteria</taxon>
        <taxon>Thiotrichales</taxon>
        <taxon>Thioflexithrix</taxon>
    </lineage>
</organism>
<gene>
    <name evidence="4" type="ORF">TPSD3_12560</name>
</gene>